<evidence type="ECO:0000256" key="2">
    <source>
        <dbReference type="ARBA" id="ARBA00022448"/>
    </source>
</evidence>
<feature type="domain" description="ATPase V1 complex subunit H C-terminal" evidence="5">
    <location>
        <begin position="338"/>
        <end position="454"/>
    </location>
</feature>
<dbReference type="InParanoid" id="A0A078AP22"/>
<dbReference type="Gene3D" id="1.25.40.150">
    <property type="entry name" value="V-type ATPase, subunit H, C-terminal domain"/>
    <property type="match status" value="1"/>
</dbReference>
<keyword evidence="4" id="KW-0406">Ion transport</keyword>
<proteinExistence type="inferred from homology"/>
<keyword evidence="3" id="KW-0375">Hydrogen ion transport</keyword>
<dbReference type="InterPro" id="IPR038497">
    <property type="entry name" value="ATPase_V1-cplx_hsu_C_sf"/>
</dbReference>
<dbReference type="InterPro" id="IPR004908">
    <property type="entry name" value="ATPase_V1-cplx_hsu"/>
</dbReference>
<protein>
    <submittedName>
        <fullName evidence="6">Vacuolar atp synthase subunit h</fullName>
    </submittedName>
</protein>
<dbReference type="Pfam" id="PF03224">
    <property type="entry name" value="V-ATPase_H_N"/>
    <property type="match status" value="1"/>
</dbReference>
<dbReference type="PANTHER" id="PTHR10698">
    <property type="entry name" value="V-TYPE PROTON ATPASE SUBUNIT H"/>
    <property type="match status" value="1"/>
</dbReference>
<evidence type="ECO:0000256" key="3">
    <source>
        <dbReference type="ARBA" id="ARBA00022781"/>
    </source>
</evidence>
<dbReference type="InterPro" id="IPR011987">
    <property type="entry name" value="ATPase_V1-cplx_hsu_C"/>
</dbReference>
<keyword evidence="7" id="KW-1185">Reference proteome</keyword>
<accession>A0A078AP22</accession>
<sequence length="461" mass="54547">MANPNPQSDKLVFYASIFLYQPRLKQEFALYNPSIQQYESSQMLPQGSSAKFTEFMSLNDDQQRQAIGDKNKAEEYIRLFFEIVKKVKGEPKLVTFALMLIDGILEDSRTRIQYLVSIQRSHKKDKKEDLIGLLNSFLWQNNQAEQHQRDLASHILAMLIEAHEYKNCQNEAKQFLNWLIEQKQKPNISLNAYTFALMYLLKTNELAKEFVDQGGFELFSNYLNYECIKSYQIAYNVINALWIISYHPFSSRGFEDYRLEIIERVAKVLDYFSKEKIVRIILLLLDNLKQNDVCLEIMSDINAISIMTKLQNRHWVDNDIHDLLDKLFNYLDQNYKVFSSIDKFRKEVHKKSLRWGPVHTEKFWQENFIFFHEKENLDLIKILVELLEHPDDRVKAIACYDLGEFARFFQYGRQYLDTLNLKTVIIKLMQVPASSAELKKEAITCYQKLLMNSWSSTEFKQ</sequence>
<dbReference type="Pfam" id="PF11698">
    <property type="entry name" value="V-ATPase_H_C"/>
    <property type="match status" value="1"/>
</dbReference>
<dbReference type="Gene3D" id="1.25.10.10">
    <property type="entry name" value="Leucine-rich Repeat Variant"/>
    <property type="match status" value="1"/>
</dbReference>
<dbReference type="SUPFAM" id="SSF48371">
    <property type="entry name" value="ARM repeat"/>
    <property type="match status" value="1"/>
</dbReference>
<organism evidence="6 7">
    <name type="scientific">Stylonychia lemnae</name>
    <name type="common">Ciliate</name>
    <dbReference type="NCBI Taxonomy" id="5949"/>
    <lineage>
        <taxon>Eukaryota</taxon>
        <taxon>Sar</taxon>
        <taxon>Alveolata</taxon>
        <taxon>Ciliophora</taxon>
        <taxon>Intramacronucleata</taxon>
        <taxon>Spirotrichea</taxon>
        <taxon>Stichotrichia</taxon>
        <taxon>Sporadotrichida</taxon>
        <taxon>Oxytrichidae</taxon>
        <taxon>Stylonychinae</taxon>
        <taxon>Stylonychia</taxon>
    </lineage>
</organism>
<evidence type="ECO:0000313" key="6">
    <source>
        <dbReference type="EMBL" id="CDW83681.1"/>
    </source>
</evidence>
<name>A0A078AP22_STYLE</name>
<evidence type="ECO:0000313" key="7">
    <source>
        <dbReference type="Proteomes" id="UP000039865"/>
    </source>
</evidence>
<dbReference type="InterPro" id="IPR011989">
    <property type="entry name" value="ARM-like"/>
</dbReference>
<dbReference type="EMBL" id="CCKQ01012076">
    <property type="protein sequence ID" value="CDW83681.1"/>
    <property type="molecule type" value="Genomic_DNA"/>
</dbReference>
<dbReference type="InterPro" id="IPR016024">
    <property type="entry name" value="ARM-type_fold"/>
</dbReference>
<dbReference type="Proteomes" id="UP000039865">
    <property type="component" value="Unassembled WGS sequence"/>
</dbReference>
<dbReference type="OMA" id="APNENIF"/>
<gene>
    <name evidence="6" type="primary">Contig19160.g20319</name>
    <name evidence="6" type="ORF">STYLEM_12729</name>
</gene>
<comment type="similarity">
    <text evidence="1">Belongs to the V-ATPase H subunit family.</text>
</comment>
<dbReference type="GO" id="GO:0046961">
    <property type="term" value="F:proton-transporting ATPase activity, rotational mechanism"/>
    <property type="evidence" value="ECO:0007669"/>
    <property type="project" value="InterPro"/>
</dbReference>
<evidence type="ECO:0000256" key="1">
    <source>
        <dbReference type="ARBA" id="ARBA00008613"/>
    </source>
</evidence>
<keyword evidence="2" id="KW-0813">Transport</keyword>
<dbReference type="PANTHER" id="PTHR10698:SF0">
    <property type="entry name" value="V-TYPE PROTON ATPASE SUBUNIT H"/>
    <property type="match status" value="1"/>
</dbReference>
<evidence type="ECO:0000256" key="4">
    <source>
        <dbReference type="ARBA" id="ARBA00023065"/>
    </source>
</evidence>
<dbReference type="OrthoDB" id="10263554at2759"/>
<reference evidence="6 7" key="1">
    <citation type="submission" date="2014-06" db="EMBL/GenBank/DDBJ databases">
        <authorList>
            <person name="Swart Estienne"/>
        </authorList>
    </citation>
    <scope>NUCLEOTIDE SEQUENCE [LARGE SCALE GENOMIC DNA]</scope>
    <source>
        <strain evidence="6 7">130c</strain>
    </source>
</reference>
<evidence type="ECO:0000259" key="5">
    <source>
        <dbReference type="Pfam" id="PF11698"/>
    </source>
</evidence>
<dbReference type="GO" id="GO:0000221">
    <property type="term" value="C:vacuolar proton-transporting V-type ATPase, V1 domain"/>
    <property type="evidence" value="ECO:0007669"/>
    <property type="project" value="InterPro"/>
</dbReference>
<dbReference type="AlphaFoldDB" id="A0A078AP22"/>